<proteinExistence type="inferred from homology"/>
<dbReference type="GO" id="GO:0016829">
    <property type="term" value="F:lyase activity"/>
    <property type="evidence" value="ECO:0007669"/>
    <property type="project" value="InterPro"/>
</dbReference>
<dbReference type="FunCoup" id="A0A0N8VLG7">
    <property type="interactions" value="26"/>
</dbReference>
<evidence type="ECO:0000313" key="5">
    <source>
        <dbReference type="Proteomes" id="UP000050301"/>
    </source>
</evidence>
<reference evidence="4 5" key="1">
    <citation type="submission" date="2015-09" db="EMBL/GenBank/DDBJ databases">
        <title>Heavy metals and arsenic resistance mechanisms in polyextremophilic archaea of the family Ferroplasmaceae.</title>
        <authorList>
            <person name="Bulaev A.G."/>
            <person name="Kanygina A.V."/>
        </authorList>
    </citation>
    <scope>NUCLEOTIDE SEQUENCE [LARGE SCALE GENOMIC DNA]</scope>
    <source>
        <strain evidence="4 5">BH2</strain>
    </source>
</reference>
<dbReference type="PANTHER" id="PTHR16943:SF8">
    <property type="entry name" value="2-METHYLCITRATE DEHYDRATASE"/>
    <property type="match status" value="1"/>
</dbReference>
<dbReference type="InParanoid" id="A0A0N8VLG7"/>
<dbReference type="RefSeq" id="WP_054964561.1">
    <property type="nucleotide sequence ID" value="NZ_LKBH01000026.1"/>
</dbReference>
<dbReference type="InterPro" id="IPR042183">
    <property type="entry name" value="MmgE/PrpD_sf_1"/>
</dbReference>
<dbReference type="InterPro" id="IPR042188">
    <property type="entry name" value="MmgE/PrpD_sf_2"/>
</dbReference>
<comment type="caution">
    <text evidence="4">The sequence shown here is derived from an EMBL/GenBank/DDBJ whole genome shotgun (WGS) entry which is preliminary data.</text>
</comment>
<dbReference type="Proteomes" id="UP000050301">
    <property type="component" value="Unassembled WGS sequence"/>
</dbReference>
<organism evidence="4 5">
    <name type="scientific">Acidiplasma cupricumulans</name>
    <dbReference type="NCBI Taxonomy" id="312540"/>
    <lineage>
        <taxon>Archaea</taxon>
        <taxon>Methanobacteriati</taxon>
        <taxon>Thermoplasmatota</taxon>
        <taxon>Thermoplasmata</taxon>
        <taxon>Thermoplasmatales</taxon>
        <taxon>Ferroplasmaceae</taxon>
        <taxon>Acidiplasma</taxon>
    </lineage>
</organism>
<dbReference type="InterPro" id="IPR045337">
    <property type="entry name" value="MmgE_PrpD_C"/>
</dbReference>
<dbReference type="EMBL" id="LKBH01000026">
    <property type="protein sequence ID" value="KQB36476.1"/>
    <property type="molecule type" value="Genomic_DNA"/>
</dbReference>
<dbReference type="AlphaFoldDB" id="A0A0N8VLG7"/>
<sequence>MNIEEELADFISNTKYNDLAADVKHEVKRRFIDSLGVAYSSMDSQPALKFKKLSGLYPGNAKMIGLNTASPDYSAFYNSLIIRYMDFNDTYLSLEPLHPSDIFGPLISLGSMFHKTGKDLITAAAVGYEIGARFCDSATLRKKGYDHVNYTEIAMAAALSNMMNFDVDQTINTISISLVPHIALRQTRVGELSMWKAGAAANSARNSIFAALATLYGFTSPREPISGKMGFKNIIVPDLAEDALRKKSSDAIMRTYIKKYPVEYHAQAAVEAALKLANEIDVNRIDSVEIETYEAAVTILADPEKWSPENKETADHSLPFIVASTLLNKDFWTNNYSDIRNENAKSLMKKIKVTEIPEYTKMYPESLPVKIKIKCGDKKYESEVIIPRGHYKNPMDDREVETKFIRLTGMVSAVRDLWNMEDKEVENLV</sequence>
<feature type="domain" description="MmgE/PrpD C-terminal" evidence="3">
    <location>
        <begin position="260"/>
        <end position="411"/>
    </location>
</feature>
<evidence type="ECO:0000259" key="3">
    <source>
        <dbReference type="Pfam" id="PF19305"/>
    </source>
</evidence>
<protein>
    <submittedName>
        <fullName evidence="4">2-methylcitrate dehydratase</fullName>
    </submittedName>
</protein>
<dbReference type="Gene3D" id="1.10.4100.10">
    <property type="entry name" value="2-methylcitrate dehydratase PrpD"/>
    <property type="match status" value="1"/>
</dbReference>
<feature type="domain" description="MmgE/PrpD N-terminal" evidence="2">
    <location>
        <begin position="5"/>
        <end position="236"/>
    </location>
</feature>
<dbReference type="PANTHER" id="PTHR16943">
    <property type="entry name" value="2-METHYLCITRATE DEHYDRATASE-RELATED"/>
    <property type="match status" value="1"/>
</dbReference>
<dbReference type="SUPFAM" id="SSF103378">
    <property type="entry name" value="2-methylcitrate dehydratase PrpD"/>
    <property type="match status" value="1"/>
</dbReference>
<comment type="similarity">
    <text evidence="1">Belongs to the PrpD family.</text>
</comment>
<dbReference type="InterPro" id="IPR045336">
    <property type="entry name" value="MmgE_PrpD_N"/>
</dbReference>
<dbReference type="InterPro" id="IPR005656">
    <property type="entry name" value="MmgE_PrpD"/>
</dbReference>
<evidence type="ECO:0000259" key="2">
    <source>
        <dbReference type="Pfam" id="PF03972"/>
    </source>
</evidence>
<name>A0A0N8VLG7_9ARCH</name>
<evidence type="ECO:0000256" key="1">
    <source>
        <dbReference type="ARBA" id="ARBA00006174"/>
    </source>
</evidence>
<dbReference type="Pfam" id="PF03972">
    <property type="entry name" value="MmgE_PrpD_N"/>
    <property type="match status" value="1"/>
</dbReference>
<gene>
    <name evidence="4" type="ORF">AOG55_03885</name>
</gene>
<dbReference type="Pfam" id="PF19305">
    <property type="entry name" value="MmgE_PrpD_C"/>
    <property type="match status" value="1"/>
</dbReference>
<evidence type="ECO:0000313" key="4">
    <source>
        <dbReference type="EMBL" id="KQB36476.1"/>
    </source>
</evidence>
<dbReference type="Gene3D" id="3.30.1330.120">
    <property type="entry name" value="2-methylcitrate dehydratase PrpD"/>
    <property type="match status" value="1"/>
</dbReference>
<keyword evidence="5" id="KW-1185">Reference proteome</keyword>
<dbReference type="InterPro" id="IPR036148">
    <property type="entry name" value="MmgE/PrpD_sf"/>
</dbReference>
<accession>A0A0N8VLG7</accession>